<gene>
    <name evidence="1" type="ORF">SDC9_132098</name>
</gene>
<comment type="caution">
    <text evidence="1">The sequence shown here is derived from an EMBL/GenBank/DDBJ whole genome shotgun (WGS) entry which is preliminary data.</text>
</comment>
<dbReference type="EMBL" id="VSSQ01033434">
    <property type="protein sequence ID" value="MPM85021.1"/>
    <property type="molecule type" value="Genomic_DNA"/>
</dbReference>
<protein>
    <submittedName>
        <fullName evidence="1">Uncharacterized protein</fullName>
    </submittedName>
</protein>
<dbReference type="AlphaFoldDB" id="A0A645D6Z2"/>
<proteinExistence type="predicted"/>
<reference evidence="1" key="1">
    <citation type="submission" date="2019-08" db="EMBL/GenBank/DDBJ databases">
        <authorList>
            <person name="Kucharzyk K."/>
            <person name="Murdoch R.W."/>
            <person name="Higgins S."/>
            <person name="Loffler F."/>
        </authorList>
    </citation>
    <scope>NUCLEOTIDE SEQUENCE</scope>
</reference>
<accession>A0A645D6Z2</accession>
<sequence>MILTTFIMQLDRSSRNLPTRQSGPPFIFTPKPKMIENTINGSMARRLNRPTKSSAVRKLTISSATLFCSSTVPAAISCQGTSTGGISFISTIMMTAAMAPVITKAAMVVPIILPARLALFMLATAPEMDANTMGTTMQNIRLIKI</sequence>
<name>A0A645D6Z2_9ZZZZ</name>
<organism evidence="1">
    <name type="scientific">bioreactor metagenome</name>
    <dbReference type="NCBI Taxonomy" id="1076179"/>
    <lineage>
        <taxon>unclassified sequences</taxon>
        <taxon>metagenomes</taxon>
        <taxon>ecological metagenomes</taxon>
    </lineage>
</organism>
<evidence type="ECO:0000313" key="1">
    <source>
        <dbReference type="EMBL" id="MPM85021.1"/>
    </source>
</evidence>